<dbReference type="InterPro" id="IPR014846">
    <property type="entry name" value="DUF1786_pyruvate_format-lyase"/>
</dbReference>
<keyword evidence="2" id="KW-1185">Reference proteome</keyword>
<dbReference type="PaxDb" id="79929-MTBMA_c00600"/>
<evidence type="ECO:0000313" key="1">
    <source>
        <dbReference type="EMBL" id="ADL57670.1"/>
    </source>
</evidence>
<reference key="1">
    <citation type="submission" date="2009-08" db="EMBL/GenBank/DDBJ databases">
        <title>The genome sequence of Methanothermobacter marburgensis.</title>
        <authorList>
            <person name="Kaster A."/>
            <person name="Seedorf H."/>
            <person name="Goenrich M."/>
            <person name="Wiezer A."/>
            <person name="Liesegang H."/>
            <person name="Thauer R."/>
            <person name="Gottschalk G."/>
        </authorList>
    </citation>
    <scope>NUCLEOTIDE SEQUENCE</scope>
    <source>
        <strain>Marburg</strain>
    </source>
</reference>
<dbReference type="HOGENOM" id="CLU_803466_0_0_2"/>
<evidence type="ECO:0000313" key="2">
    <source>
        <dbReference type="Proteomes" id="UP000000345"/>
    </source>
</evidence>
<dbReference type="PATRIC" id="fig|79929.8.peg.58"/>
<dbReference type="Proteomes" id="UP000000345">
    <property type="component" value="Chromosome"/>
</dbReference>
<protein>
    <recommendedName>
        <fullName evidence="3">DUF1786 domain-containing protein</fullName>
    </recommendedName>
</protein>
<dbReference type="STRING" id="79929.MTBMA_c00600"/>
<name>D9PTX2_METTM</name>
<evidence type="ECO:0008006" key="3">
    <source>
        <dbReference type="Google" id="ProtNLM"/>
    </source>
</evidence>
<dbReference type="KEGG" id="mmg:MTBMA_c00600"/>
<reference evidence="1 2" key="2">
    <citation type="journal article" date="2010" name="J. Bacteriol.">
        <title>Complete genome sequence of Methanothermobacter marburgensis, a methanoarchaeon model organism.</title>
        <authorList>
            <person name="Liesegang H."/>
            <person name="Kaster A.K."/>
            <person name="Wiezer A."/>
            <person name="Goenrich M."/>
            <person name="Wollherr A."/>
            <person name="Seedorf H."/>
            <person name="Gottschalk G."/>
            <person name="Thauer R.K."/>
        </authorList>
    </citation>
    <scope>NUCLEOTIDE SEQUENCE [LARGE SCALE GENOMIC DNA]</scope>
    <source>
        <strain evidence="2">ATCC BAA-927 / DSM 2133 / JCM 14651 / NBRC 100331 / OCM 82 / Marburg</strain>
    </source>
</reference>
<dbReference type="Pfam" id="PF08735">
    <property type="entry name" value="DUF1786"/>
    <property type="match status" value="1"/>
</dbReference>
<accession>D9PTX2</accession>
<proteinExistence type="predicted"/>
<dbReference type="AlphaFoldDB" id="D9PTX2"/>
<dbReference type="PIRSF" id="PIRSF029129">
    <property type="entry name" value="DUF1786_pyruvate_format-lyase"/>
    <property type="match status" value="1"/>
</dbReference>
<gene>
    <name evidence="1" type="ordered locus">MTBMA_c00600</name>
</gene>
<sequence>MGGRYDSHMKILAVDVGAGTQDIMYHDTAVDRIENSIKMVLPSPTRIIAERIRGISEDVFIHGQTMGGGPVSRAIIEHLERGYRVVMTHEAARTIRDDLERVRAMGIEISDRDPGLRRVKLTDVDLGAIAGALGHFDVELEIDFLGVAVQDHGAGGDMGDRNFRFMKIREKLREPVKPQEFSYLGNVPDYFTRMKSIEGAAEHPLLLMDSKFASIAGALLDPAVNSAGPLVAVDVGNGHTLAASVLDGRIHGVMEHHTKMLSPEKLEELLLKLAHGEITHREVHGDGGHGAHVLGGVGEPEVVVATGPQRSILDETSLRVHHAAPAGDVMMTGPVGLIGSIEYRVMH</sequence>
<organism evidence="1 2">
    <name type="scientific">Methanothermobacter marburgensis (strain ATCC BAA-927 / DSM 2133 / JCM 14651 / NBRC 100331 / OCM 82 / Marburg)</name>
    <name type="common">Methanobacterium thermoautotrophicum</name>
    <dbReference type="NCBI Taxonomy" id="79929"/>
    <lineage>
        <taxon>Archaea</taxon>
        <taxon>Methanobacteriati</taxon>
        <taxon>Methanobacteriota</taxon>
        <taxon>Methanomada group</taxon>
        <taxon>Methanobacteria</taxon>
        <taxon>Methanobacteriales</taxon>
        <taxon>Methanobacteriaceae</taxon>
        <taxon>Methanothermobacter</taxon>
    </lineage>
</organism>
<dbReference type="EMBL" id="CP001710">
    <property type="protein sequence ID" value="ADL57670.1"/>
    <property type="molecule type" value="Genomic_DNA"/>
</dbReference>